<sequence>MKGTVGDDNKPSSVEEEFCSQVAQGFRTHIKEIQSENRSPEIYLVSNPTMEHGAVLNIADCIQRSSPF</sequence>
<accession>A0AAV5J1F4</accession>
<comment type="caution">
    <text evidence="1">The sequence shown here is derived from an EMBL/GenBank/DDBJ whole genome shotgun (WGS) entry which is preliminary data.</text>
</comment>
<keyword evidence="2" id="KW-1185">Reference proteome</keyword>
<name>A0AAV5J1F4_9ROSI</name>
<protein>
    <submittedName>
        <fullName evidence="1">Uncharacterized protein</fullName>
    </submittedName>
</protein>
<dbReference type="Proteomes" id="UP001054252">
    <property type="component" value="Unassembled WGS sequence"/>
</dbReference>
<evidence type="ECO:0000313" key="1">
    <source>
        <dbReference type="EMBL" id="GKV04239.1"/>
    </source>
</evidence>
<organism evidence="1 2">
    <name type="scientific">Rubroshorea leprosula</name>
    <dbReference type="NCBI Taxonomy" id="152421"/>
    <lineage>
        <taxon>Eukaryota</taxon>
        <taxon>Viridiplantae</taxon>
        <taxon>Streptophyta</taxon>
        <taxon>Embryophyta</taxon>
        <taxon>Tracheophyta</taxon>
        <taxon>Spermatophyta</taxon>
        <taxon>Magnoliopsida</taxon>
        <taxon>eudicotyledons</taxon>
        <taxon>Gunneridae</taxon>
        <taxon>Pentapetalae</taxon>
        <taxon>rosids</taxon>
        <taxon>malvids</taxon>
        <taxon>Malvales</taxon>
        <taxon>Dipterocarpaceae</taxon>
        <taxon>Rubroshorea</taxon>
    </lineage>
</organism>
<evidence type="ECO:0000313" key="2">
    <source>
        <dbReference type="Proteomes" id="UP001054252"/>
    </source>
</evidence>
<gene>
    <name evidence="1" type="ORF">SLEP1_g16424</name>
</gene>
<dbReference type="AlphaFoldDB" id="A0AAV5J1F4"/>
<reference evidence="1 2" key="1">
    <citation type="journal article" date="2021" name="Commun. Biol.">
        <title>The genome of Shorea leprosula (Dipterocarpaceae) highlights the ecological relevance of drought in aseasonal tropical rainforests.</title>
        <authorList>
            <person name="Ng K.K.S."/>
            <person name="Kobayashi M.J."/>
            <person name="Fawcett J.A."/>
            <person name="Hatakeyama M."/>
            <person name="Paape T."/>
            <person name="Ng C.H."/>
            <person name="Ang C.C."/>
            <person name="Tnah L.H."/>
            <person name="Lee C.T."/>
            <person name="Nishiyama T."/>
            <person name="Sese J."/>
            <person name="O'Brien M.J."/>
            <person name="Copetti D."/>
            <person name="Mohd Noor M.I."/>
            <person name="Ong R.C."/>
            <person name="Putra M."/>
            <person name="Sireger I.Z."/>
            <person name="Indrioko S."/>
            <person name="Kosugi Y."/>
            <person name="Izuno A."/>
            <person name="Isagi Y."/>
            <person name="Lee S.L."/>
            <person name="Shimizu K.K."/>
        </authorList>
    </citation>
    <scope>NUCLEOTIDE SEQUENCE [LARGE SCALE GENOMIC DNA]</scope>
    <source>
        <strain evidence="1">214</strain>
    </source>
</reference>
<proteinExistence type="predicted"/>
<dbReference type="EMBL" id="BPVZ01000021">
    <property type="protein sequence ID" value="GKV04239.1"/>
    <property type="molecule type" value="Genomic_DNA"/>
</dbReference>